<dbReference type="GeneID" id="37010817"/>
<accession>A0A316UFI6</accession>
<organism evidence="1 2">
    <name type="scientific">Pseudomicrostroma glucosiphilum</name>
    <dbReference type="NCBI Taxonomy" id="1684307"/>
    <lineage>
        <taxon>Eukaryota</taxon>
        <taxon>Fungi</taxon>
        <taxon>Dikarya</taxon>
        <taxon>Basidiomycota</taxon>
        <taxon>Ustilaginomycotina</taxon>
        <taxon>Exobasidiomycetes</taxon>
        <taxon>Microstromatales</taxon>
        <taxon>Microstromatales incertae sedis</taxon>
        <taxon>Pseudomicrostroma</taxon>
    </lineage>
</organism>
<name>A0A316UFI6_9BASI</name>
<keyword evidence="2" id="KW-1185">Reference proteome</keyword>
<sequence length="327" mass="36076">MALDIASAIEFNRQLTCVAMCALTSSLWDEAHPLDLATMVVAYMSEAAIKYLFGSGDASQVEAAKSHQSAGVYSLVQSFDAERCGVDVGKSNVSVSKRINAHRAAVAKSKQSTLYQALKAFQGRPFYEILLVGFPVSDPDWFRRLWTRLCPITAASWEQPLDSGDIRETFTSLVEASFIALRQSFPKNEQYTEERTAIFGALAGVKGLNETPGTEDTVNKSRGGRQFYAGAGLHPAVDRLQSHLTNEVRGKAGGLPQPKLKSHKYTSKKKDLTLNGYLRTCQARMFQQLLRVAVRSAAPDWFRKLWQDLCQQNGPSLQPQPSSDPPL</sequence>
<dbReference type="RefSeq" id="XP_025350331.1">
    <property type="nucleotide sequence ID" value="XM_025489083.1"/>
</dbReference>
<gene>
    <name evidence="1" type="ORF">BCV69DRAFT_111052</name>
</gene>
<proteinExistence type="predicted"/>
<dbReference type="Proteomes" id="UP000245942">
    <property type="component" value="Unassembled WGS sequence"/>
</dbReference>
<evidence type="ECO:0000313" key="1">
    <source>
        <dbReference type="EMBL" id="PWN23171.1"/>
    </source>
</evidence>
<evidence type="ECO:0000313" key="2">
    <source>
        <dbReference type="Proteomes" id="UP000245942"/>
    </source>
</evidence>
<dbReference type="EMBL" id="KZ819322">
    <property type="protein sequence ID" value="PWN23171.1"/>
    <property type="molecule type" value="Genomic_DNA"/>
</dbReference>
<reference evidence="1 2" key="1">
    <citation type="journal article" date="2018" name="Mol. Biol. Evol.">
        <title>Broad Genomic Sampling Reveals a Smut Pathogenic Ancestry of the Fungal Clade Ustilaginomycotina.</title>
        <authorList>
            <person name="Kijpornyongpan T."/>
            <person name="Mondo S.J."/>
            <person name="Barry K."/>
            <person name="Sandor L."/>
            <person name="Lee J."/>
            <person name="Lipzen A."/>
            <person name="Pangilinan J."/>
            <person name="LaButti K."/>
            <person name="Hainaut M."/>
            <person name="Henrissat B."/>
            <person name="Grigoriev I.V."/>
            <person name="Spatafora J.W."/>
            <person name="Aime M.C."/>
        </authorList>
    </citation>
    <scope>NUCLEOTIDE SEQUENCE [LARGE SCALE GENOMIC DNA]</scope>
    <source>
        <strain evidence="1 2">MCA 4718</strain>
    </source>
</reference>
<dbReference type="AlphaFoldDB" id="A0A316UFI6"/>
<protein>
    <submittedName>
        <fullName evidence="1">Uncharacterized protein</fullName>
    </submittedName>
</protein>